<evidence type="ECO:0000256" key="1">
    <source>
        <dbReference type="SAM" id="MobiDB-lite"/>
    </source>
</evidence>
<name>A0A417Y5I7_9ACTN</name>
<dbReference type="InterPro" id="IPR029044">
    <property type="entry name" value="Nucleotide-diphossugar_trans"/>
</dbReference>
<comment type="caution">
    <text evidence="2">The sequence shown here is derived from an EMBL/GenBank/DDBJ whole genome shotgun (WGS) entry which is preliminary data.</text>
</comment>
<dbReference type="Proteomes" id="UP000283644">
    <property type="component" value="Unassembled WGS sequence"/>
</dbReference>
<keyword evidence="3" id="KW-1185">Reference proteome</keyword>
<evidence type="ECO:0000313" key="2">
    <source>
        <dbReference type="EMBL" id="RHW27865.1"/>
    </source>
</evidence>
<dbReference type="SUPFAM" id="SSF53448">
    <property type="entry name" value="Nucleotide-diphospho-sugar transferases"/>
    <property type="match status" value="1"/>
</dbReference>
<evidence type="ECO:0000313" key="3">
    <source>
        <dbReference type="Proteomes" id="UP000283644"/>
    </source>
</evidence>
<dbReference type="Gene3D" id="3.90.550.10">
    <property type="entry name" value="Spore Coat Polysaccharide Biosynthesis Protein SpsA, Chain A"/>
    <property type="match status" value="1"/>
</dbReference>
<reference evidence="2 3" key="1">
    <citation type="submission" date="2018-09" db="EMBL/GenBank/DDBJ databases">
        <title>Genome sequencing of Nocardioides immobilis CCTCC AB 2017083 for comparison to Nocardioides silvaticus.</title>
        <authorList>
            <person name="Li C."/>
            <person name="Wang G."/>
        </authorList>
    </citation>
    <scope>NUCLEOTIDE SEQUENCE [LARGE SCALE GENOMIC DNA]</scope>
    <source>
        <strain evidence="2 3">CCTCC AB 2017083</strain>
    </source>
</reference>
<dbReference type="EMBL" id="QXGH01000011">
    <property type="protein sequence ID" value="RHW27865.1"/>
    <property type="molecule type" value="Genomic_DNA"/>
</dbReference>
<feature type="region of interest" description="Disordered" evidence="1">
    <location>
        <begin position="1"/>
        <end position="27"/>
    </location>
</feature>
<gene>
    <name evidence="2" type="ORF">D0Z08_06120</name>
</gene>
<sequence length="313" mass="35240">MHPGSTEVQSSVPPTDGLPRFGRSPFGGRGLQRGVTAVVRVKNEAHNLRFSLAPLLRATDAVILVDNQSSDGTAEVAHGVAAALGLSDRLWILDYPFALSRCGPEHLLTPPDSVHSLVYFNNWAFSHVRTAYALKWDGDMALTAEGAAQIRDFCWQVGYTRVNLLLPRHPLYVESEQVGYLDLGLHNVEHYGHPILSSYSYVKAFEWEMLRVPQGSRNHALPGGSCLELKHLDEDEFAHWTDHEAFATSSRTRRKRREFATFQAIKAGRWDACDRLFRIEAPRGVHIVDHVAREWLPRAARPLVHDREMPPRS</sequence>
<feature type="compositionally biased region" description="Polar residues" evidence="1">
    <location>
        <begin position="1"/>
        <end position="13"/>
    </location>
</feature>
<dbReference type="AlphaFoldDB" id="A0A417Y5I7"/>
<evidence type="ECO:0008006" key="4">
    <source>
        <dbReference type="Google" id="ProtNLM"/>
    </source>
</evidence>
<accession>A0A417Y5I7</accession>
<protein>
    <recommendedName>
        <fullName evidence="4">Glycosyltransferase</fullName>
    </recommendedName>
</protein>
<proteinExistence type="predicted"/>
<organism evidence="2 3">
    <name type="scientific">Nocardioides immobilis</name>
    <dbReference type="NCBI Taxonomy" id="2049295"/>
    <lineage>
        <taxon>Bacteria</taxon>
        <taxon>Bacillati</taxon>
        <taxon>Actinomycetota</taxon>
        <taxon>Actinomycetes</taxon>
        <taxon>Propionibacteriales</taxon>
        <taxon>Nocardioidaceae</taxon>
        <taxon>Nocardioides</taxon>
    </lineage>
</organism>